<gene>
    <name evidence="2" type="ORF">INT48_003016</name>
</gene>
<dbReference type="InterPro" id="IPR000772">
    <property type="entry name" value="Ricin_B_lectin"/>
</dbReference>
<feature type="domain" description="Ricin B lectin" evidence="1">
    <location>
        <begin position="7"/>
        <end position="105"/>
    </location>
</feature>
<dbReference type="Gene3D" id="2.80.10.50">
    <property type="match status" value="2"/>
</dbReference>
<protein>
    <recommendedName>
        <fullName evidence="1">Ricin B lectin domain-containing protein</fullName>
    </recommendedName>
</protein>
<organism evidence="2 3">
    <name type="scientific">Thamnidium elegans</name>
    <dbReference type="NCBI Taxonomy" id="101142"/>
    <lineage>
        <taxon>Eukaryota</taxon>
        <taxon>Fungi</taxon>
        <taxon>Fungi incertae sedis</taxon>
        <taxon>Mucoromycota</taxon>
        <taxon>Mucoromycotina</taxon>
        <taxon>Mucoromycetes</taxon>
        <taxon>Mucorales</taxon>
        <taxon>Mucorineae</taxon>
        <taxon>Mucoraceae</taxon>
        <taxon>Thamnidium</taxon>
    </lineage>
</organism>
<evidence type="ECO:0000313" key="3">
    <source>
        <dbReference type="Proteomes" id="UP000613177"/>
    </source>
</evidence>
<dbReference type="InterPro" id="IPR035992">
    <property type="entry name" value="Ricin_B-like_lectins"/>
</dbReference>
<dbReference type="EMBL" id="JAEPRE010000200">
    <property type="protein sequence ID" value="KAG2230468.1"/>
    <property type="molecule type" value="Genomic_DNA"/>
</dbReference>
<reference evidence="2" key="1">
    <citation type="submission" date="2021-01" db="EMBL/GenBank/DDBJ databases">
        <title>Metabolic potential, ecology and presence of endohyphal bacteria is reflected in genomic diversity of Mucoromycotina.</title>
        <authorList>
            <person name="Muszewska A."/>
            <person name="Okrasinska A."/>
            <person name="Steczkiewicz K."/>
            <person name="Drgas O."/>
            <person name="Orlowska M."/>
            <person name="Perlinska-Lenart U."/>
            <person name="Aleksandrzak-Piekarczyk T."/>
            <person name="Szatraj K."/>
            <person name="Zielenkiewicz U."/>
            <person name="Pilsyk S."/>
            <person name="Malc E."/>
            <person name="Mieczkowski P."/>
            <person name="Kruszewska J.S."/>
            <person name="Biernat P."/>
            <person name="Pawlowska J."/>
        </authorList>
    </citation>
    <scope>NUCLEOTIDE SEQUENCE</scope>
    <source>
        <strain evidence="2">WA0000018081</strain>
    </source>
</reference>
<proteinExistence type="predicted"/>
<dbReference type="AlphaFoldDB" id="A0A8H7VVS0"/>
<comment type="caution">
    <text evidence="2">The sequence shown here is derived from an EMBL/GenBank/DDBJ whole genome shotgun (WGS) entry which is preliminary data.</text>
</comment>
<accession>A0A8H7VVS0</accession>
<dbReference type="Pfam" id="PF14200">
    <property type="entry name" value="RicinB_lectin_2"/>
    <property type="match status" value="1"/>
</dbReference>
<dbReference type="Proteomes" id="UP000613177">
    <property type="component" value="Unassembled WGS sequence"/>
</dbReference>
<evidence type="ECO:0000313" key="2">
    <source>
        <dbReference type="EMBL" id="KAG2230468.1"/>
    </source>
</evidence>
<dbReference type="SUPFAM" id="SSF50370">
    <property type="entry name" value="Ricin B-like lectins"/>
    <property type="match status" value="1"/>
</dbReference>
<keyword evidence="3" id="KW-1185">Reference proteome</keyword>
<sequence length="149" mass="16928">MSGFPQNQYFYIKSRNSDSVMDVYMGETTVDSNVIIWPKKDTDDNDNQLWRSEDGFLINKKSNLGKAHNQRFGYRDGFIYCLADPRLVLDIKGGGSKEGTKVILYKRKETDFENQQWDLIPIGVQQGSHVPYYPPPTGMGGYGYGAPDN</sequence>
<evidence type="ECO:0000259" key="1">
    <source>
        <dbReference type="Pfam" id="PF14200"/>
    </source>
</evidence>
<name>A0A8H7VVS0_9FUNG</name>